<protein>
    <submittedName>
        <fullName evidence="1">Uncharacterized protein</fullName>
    </submittedName>
</protein>
<dbReference type="eggNOG" id="ENOG502T08K">
    <property type="taxonomic scope" value="Eukaryota"/>
</dbReference>
<dbReference type="RefSeq" id="XP_007743543.1">
    <property type="nucleotide sequence ID" value="XM_007745353.1"/>
</dbReference>
<name>W9X4J2_9EURO</name>
<dbReference type="HOGENOM" id="CLU_103412_0_0_1"/>
<evidence type="ECO:0000313" key="2">
    <source>
        <dbReference type="Proteomes" id="UP000019471"/>
    </source>
</evidence>
<dbReference type="OrthoDB" id="3473305at2759"/>
<organism evidence="1 2">
    <name type="scientific">Cladophialophora psammophila CBS 110553</name>
    <dbReference type="NCBI Taxonomy" id="1182543"/>
    <lineage>
        <taxon>Eukaryota</taxon>
        <taxon>Fungi</taxon>
        <taxon>Dikarya</taxon>
        <taxon>Ascomycota</taxon>
        <taxon>Pezizomycotina</taxon>
        <taxon>Eurotiomycetes</taxon>
        <taxon>Chaetothyriomycetidae</taxon>
        <taxon>Chaetothyriales</taxon>
        <taxon>Herpotrichiellaceae</taxon>
        <taxon>Cladophialophora</taxon>
    </lineage>
</organism>
<gene>
    <name evidence="1" type="ORF">A1O5_04749</name>
</gene>
<comment type="caution">
    <text evidence="1">The sequence shown here is derived from an EMBL/GenBank/DDBJ whole genome shotgun (WGS) entry which is preliminary data.</text>
</comment>
<dbReference type="Proteomes" id="UP000019471">
    <property type="component" value="Unassembled WGS sequence"/>
</dbReference>
<dbReference type="AlphaFoldDB" id="W9X4J2"/>
<accession>W9X4J2</accession>
<dbReference type="EMBL" id="AMGX01000006">
    <property type="protein sequence ID" value="EXJ72245.1"/>
    <property type="molecule type" value="Genomic_DNA"/>
</dbReference>
<proteinExistence type="predicted"/>
<evidence type="ECO:0000313" key="1">
    <source>
        <dbReference type="EMBL" id="EXJ72245.1"/>
    </source>
</evidence>
<keyword evidence="2" id="KW-1185">Reference proteome</keyword>
<reference evidence="1 2" key="1">
    <citation type="submission" date="2013-03" db="EMBL/GenBank/DDBJ databases">
        <title>The Genome Sequence of Cladophialophora psammophila CBS 110553.</title>
        <authorList>
            <consortium name="The Broad Institute Genomics Platform"/>
            <person name="Cuomo C."/>
            <person name="de Hoog S."/>
            <person name="Gorbushina A."/>
            <person name="Walker B."/>
            <person name="Young S.K."/>
            <person name="Zeng Q."/>
            <person name="Gargeya S."/>
            <person name="Fitzgerald M."/>
            <person name="Haas B."/>
            <person name="Abouelleil A."/>
            <person name="Allen A.W."/>
            <person name="Alvarado L."/>
            <person name="Arachchi H.M."/>
            <person name="Berlin A.M."/>
            <person name="Chapman S.B."/>
            <person name="Gainer-Dewar J."/>
            <person name="Goldberg J."/>
            <person name="Griggs A."/>
            <person name="Gujja S."/>
            <person name="Hansen M."/>
            <person name="Howarth C."/>
            <person name="Imamovic A."/>
            <person name="Ireland A."/>
            <person name="Larimer J."/>
            <person name="McCowan C."/>
            <person name="Murphy C."/>
            <person name="Pearson M."/>
            <person name="Poon T.W."/>
            <person name="Priest M."/>
            <person name="Roberts A."/>
            <person name="Saif S."/>
            <person name="Shea T."/>
            <person name="Sisk P."/>
            <person name="Sykes S."/>
            <person name="Wortman J."/>
            <person name="Nusbaum C."/>
            <person name="Birren B."/>
        </authorList>
    </citation>
    <scope>NUCLEOTIDE SEQUENCE [LARGE SCALE GENOMIC DNA]</scope>
    <source>
        <strain evidence="1 2">CBS 110553</strain>
    </source>
</reference>
<sequence>MSAADSFTFFHTLPPPELRLRIWRDALSVPSVWAAVHKNNTDRNLTAGCLPFIMAYIGPAPYLAGLSSWEARRLLEQFYVKPIRGPSSGLATSAGSYWVDLDTTVIYLGDSLDAMTVLNSFGADELLKFKHVALLWNQFGSVARTCQRLATICPALRTIIIQRDETEAATDQPLRQPLSVETAAYYATLPGYPSPDLGYEELDAPYFQSLILEYFGDSPPKFHLLSPDSTNRSS</sequence>
<dbReference type="GeneID" id="19189470"/>